<protein>
    <submittedName>
        <fullName evidence="1">Uncharacterized protein</fullName>
    </submittedName>
</protein>
<accession>A0A6A7AXC3</accession>
<dbReference type="AlphaFoldDB" id="A0A6A7AXC3"/>
<gene>
    <name evidence="1" type="ORF">T440DRAFT_184845</name>
</gene>
<dbReference type="Proteomes" id="UP000799423">
    <property type="component" value="Unassembled WGS sequence"/>
</dbReference>
<evidence type="ECO:0000313" key="2">
    <source>
        <dbReference type="Proteomes" id="UP000799423"/>
    </source>
</evidence>
<name>A0A6A7AXC3_9PLEO</name>
<sequence length="157" mass="16986">MNFYHVRLTTFQYRAPEITDTCESSCNSRGHHASINSIQHPSTPVLGHEPGCAHIVSQVHCLSSWKQHVLRAPSIRADSGTLQGCTYSGTSYAPVMVADDPPTCYPPSPALGTPLPMLYLLTFIHSPVSNPFLKSLLPCHPSQGPLLLDLDLTGLGP</sequence>
<evidence type="ECO:0000313" key="1">
    <source>
        <dbReference type="EMBL" id="KAF2847900.1"/>
    </source>
</evidence>
<reference evidence="1" key="1">
    <citation type="submission" date="2020-01" db="EMBL/GenBank/DDBJ databases">
        <authorList>
            <consortium name="DOE Joint Genome Institute"/>
            <person name="Haridas S."/>
            <person name="Albert R."/>
            <person name="Binder M."/>
            <person name="Bloem J."/>
            <person name="Labutti K."/>
            <person name="Salamov A."/>
            <person name="Andreopoulos B."/>
            <person name="Baker S.E."/>
            <person name="Barry K."/>
            <person name="Bills G."/>
            <person name="Bluhm B.H."/>
            <person name="Cannon C."/>
            <person name="Castanera R."/>
            <person name="Culley D.E."/>
            <person name="Daum C."/>
            <person name="Ezra D."/>
            <person name="Gonzalez J.B."/>
            <person name="Henrissat B."/>
            <person name="Kuo A."/>
            <person name="Liang C."/>
            <person name="Lipzen A."/>
            <person name="Lutzoni F."/>
            <person name="Magnuson J."/>
            <person name="Mondo S."/>
            <person name="Nolan M."/>
            <person name="Ohm R."/>
            <person name="Pangilinan J."/>
            <person name="Park H.-J."/>
            <person name="Ramirez L."/>
            <person name="Alfaro M."/>
            <person name="Sun H."/>
            <person name="Tritt A."/>
            <person name="Yoshinaga Y."/>
            <person name="Zwiers L.-H."/>
            <person name="Turgeon B.G."/>
            <person name="Goodwin S.B."/>
            <person name="Spatafora J.W."/>
            <person name="Crous P.W."/>
            <person name="Grigoriev I.V."/>
        </authorList>
    </citation>
    <scope>NUCLEOTIDE SEQUENCE</scope>
    <source>
        <strain evidence="1">IPT5</strain>
    </source>
</reference>
<dbReference type="EMBL" id="MU006322">
    <property type="protein sequence ID" value="KAF2847900.1"/>
    <property type="molecule type" value="Genomic_DNA"/>
</dbReference>
<keyword evidence="2" id="KW-1185">Reference proteome</keyword>
<organism evidence="1 2">
    <name type="scientific">Plenodomus tracheiphilus IPT5</name>
    <dbReference type="NCBI Taxonomy" id="1408161"/>
    <lineage>
        <taxon>Eukaryota</taxon>
        <taxon>Fungi</taxon>
        <taxon>Dikarya</taxon>
        <taxon>Ascomycota</taxon>
        <taxon>Pezizomycotina</taxon>
        <taxon>Dothideomycetes</taxon>
        <taxon>Pleosporomycetidae</taxon>
        <taxon>Pleosporales</taxon>
        <taxon>Pleosporineae</taxon>
        <taxon>Leptosphaeriaceae</taxon>
        <taxon>Plenodomus</taxon>
    </lineage>
</organism>
<proteinExistence type="predicted"/>